<dbReference type="Proteomes" id="UP001610432">
    <property type="component" value="Unassembled WGS sequence"/>
</dbReference>
<dbReference type="PANTHER" id="PTHR47660">
    <property type="entry name" value="TRANSCRIPTION FACTOR WITH C2H2 AND ZN(2)-CYS(6) DNA BINDING DOMAIN (EUROFUNG)-RELATED-RELATED"/>
    <property type="match status" value="1"/>
</dbReference>
<dbReference type="PROSITE" id="PS50048">
    <property type="entry name" value="ZN2_CY6_FUNGAL_2"/>
    <property type="match status" value="1"/>
</dbReference>
<keyword evidence="1" id="KW-0479">Metal-binding</keyword>
<gene>
    <name evidence="9" type="ORF">BJX67DRAFT_380812</name>
</gene>
<feature type="compositionally biased region" description="Polar residues" evidence="7">
    <location>
        <begin position="58"/>
        <end position="68"/>
    </location>
</feature>
<keyword evidence="5" id="KW-0804">Transcription</keyword>
<feature type="region of interest" description="Disordered" evidence="7">
    <location>
        <begin position="117"/>
        <end position="147"/>
    </location>
</feature>
<dbReference type="SUPFAM" id="SSF57701">
    <property type="entry name" value="Zn2/Cys6 DNA-binding domain"/>
    <property type="match status" value="1"/>
</dbReference>
<dbReference type="SMART" id="SM00066">
    <property type="entry name" value="GAL4"/>
    <property type="match status" value="1"/>
</dbReference>
<proteinExistence type="predicted"/>
<evidence type="ECO:0000256" key="3">
    <source>
        <dbReference type="ARBA" id="ARBA00023015"/>
    </source>
</evidence>
<dbReference type="InterPro" id="IPR001138">
    <property type="entry name" value="Zn2Cys6_DnaBD"/>
</dbReference>
<evidence type="ECO:0000256" key="2">
    <source>
        <dbReference type="ARBA" id="ARBA00022833"/>
    </source>
</evidence>
<sequence length="849" mass="93482">MSQPTSPLDPTLESVLACVNCARSKAKCDRKVPCTRCVEKKLTCQARVPQRRPGRVLFQTQASSQPKRPSSRKADAPEPPRTTDDAVTTREGKGLPGQRKVQGVFADWGHAGQSLQALRAERPPLVTNTSSEGESYPPTPSADSSFVPPRLLEMNDIFDFPPGLPSPSIQVPDLPQMPHWELAFTVSPGPFADSSGENSAMDDFVPGLSSLPSSVGSVDDQLQALEGWPLFQCNPVTPSTICAPTAALHIKYLYMLLKDGNMAIDPQRLVESDITIEPLLASTREKLIAVLQGLFNEAQQIYGLRGMEAGSISPSLDSVGPSILLLPPPPVLEFLFRAYRGGCEPYYPFVPTVLPKINERMEGRNTILPSMLMLLMLAAGAMRAGAGERYHQMAHGLVEICRLSLRTLIEQNMKLASDPEILQCGLLLILVAVWSGDKWQMDIAVCLKPMLLEMHLKAGYLDHRDAQVARLDTSGDADHCWGIWREQERANRITYSWLILDHEICLFQDVPSTAFLSITNLNLPIPSPDAAWSASSAEHCVQAMAQLSPDGSQSIPPSLNEYIRRFRETSDVTTIGYVSLTTLRLILCNLQNLVIQLRAAIDGSIDRRQAHKPLQRASIVLQSVQIQEAQELLHRWYGLAMTQPASEMASSTMSVNLVLYHLVALNTMVSFAEVESVARSDVGSQSGKPPHWKRAYHLESTREIDVHCGQILRLMRSIPEQARPSWWPGAVYRVALIAWANCLCRASTDTAPSNASSHPWDDTLALDVLPTEHPSIAAYLNHQGGTPVFSDSNGTTVPLSDPGSVVRYCASFLDTDLNTKLTLGIQRKLRNMVQRWDDTGLSLSAGWSW</sequence>
<dbReference type="Pfam" id="PF00172">
    <property type="entry name" value="Zn_clus"/>
    <property type="match status" value="1"/>
</dbReference>
<dbReference type="PANTHER" id="PTHR47660:SF2">
    <property type="entry name" value="TRANSCRIPTION FACTOR WITH C2H2 AND ZN(2)-CYS(6) DNA BINDING DOMAIN (EUROFUNG)"/>
    <property type="match status" value="1"/>
</dbReference>
<evidence type="ECO:0000313" key="9">
    <source>
        <dbReference type="EMBL" id="KAL2867464.1"/>
    </source>
</evidence>
<dbReference type="PROSITE" id="PS00463">
    <property type="entry name" value="ZN2_CY6_FUNGAL_1"/>
    <property type="match status" value="1"/>
</dbReference>
<dbReference type="CDD" id="cd00067">
    <property type="entry name" value="GAL4"/>
    <property type="match status" value="1"/>
</dbReference>
<dbReference type="GeneID" id="98147945"/>
<organism evidence="9 10">
    <name type="scientific">Aspergillus lucknowensis</name>
    <dbReference type="NCBI Taxonomy" id="176173"/>
    <lineage>
        <taxon>Eukaryota</taxon>
        <taxon>Fungi</taxon>
        <taxon>Dikarya</taxon>
        <taxon>Ascomycota</taxon>
        <taxon>Pezizomycotina</taxon>
        <taxon>Eurotiomycetes</taxon>
        <taxon>Eurotiomycetidae</taxon>
        <taxon>Eurotiales</taxon>
        <taxon>Aspergillaceae</taxon>
        <taxon>Aspergillus</taxon>
        <taxon>Aspergillus subgen. Nidulantes</taxon>
    </lineage>
</organism>
<evidence type="ECO:0000256" key="1">
    <source>
        <dbReference type="ARBA" id="ARBA00022723"/>
    </source>
</evidence>
<feature type="compositionally biased region" description="Basic and acidic residues" evidence="7">
    <location>
        <begin position="72"/>
        <end position="93"/>
    </location>
</feature>
<keyword evidence="10" id="KW-1185">Reference proteome</keyword>
<dbReference type="InterPro" id="IPR036864">
    <property type="entry name" value="Zn2-C6_fun-type_DNA-bd_sf"/>
</dbReference>
<dbReference type="Pfam" id="PF04082">
    <property type="entry name" value="Fungal_trans"/>
    <property type="match status" value="1"/>
</dbReference>
<evidence type="ECO:0000256" key="7">
    <source>
        <dbReference type="SAM" id="MobiDB-lite"/>
    </source>
</evidence>
<comment type="caution">
    <text evidence="9">The sequence shown here is derived from an EMBL/GenBank/DDBJ whole genome shotgun (WGS) entry which is preliminary data.</text>
</comment>
<evidence type="ECO:0000313" key="10">
    <source>
        <dbReference type="Proteomes" id="UP001610432"/>
    </source>
</evidence>
<dbReference type="InterPro" id="IPR007219">
    <property type="entry name" value="XnlR_reg_dom"/>
</dbReference>
<keyword evidence="2" id="KW-0862">Zinc</keyword>
<evidence type="ECO:0000256" key="6">
    <source>
        <dbReference type="ARBA" id="ARBA00023242"/>
    </source>
</evidence>
<protein>
    <recommendedName>
        <fullName evidence="8">Zn(2)-C6 fungal-type domain-containing protein</fullName>
    </recommendedName>
</protein>
<feature type="domain" description="Zn(2)-C6 fungal-type" evidence="8">
    <location>
        <begin position="17"/>
        <end position="44"/>
    </location>
</feature>
<accession>A0ABR4LTL4</accession>
<feature type="region of interest" description="Disordered" evidence="7">
    <location>
        <begin position="54"/>
        <end position="99"/>
    </location>
</feature>
<keyword evidence="3" id="KW-0805">Transcription regulation</keyword>
<evidence type="ECO:0000259" key="8">
    <source>
        <dbReference type="PROSITE" id="PS50048"/>
    </source>
</evidence>
<evidence type="ECO:0000256" key="4">
    <source>
        <dbReference type="ARBA" id="ARBA00023125"/>
    </source>
</evidence>
<evidence type="ECO:0000256" key="5">
    <source>
        <dbReference type="ARBA" id="ARBA00023163"/>
    </source>
</evidence>
<keyword evidence="6" id="KW-0539">Nucleus</keyword>
<name>A0ABR4LTL4_9EURO</name>
<dbReference type="Gene3D" id="4.10.240.10">
    <property type="entry name" value="Zn(2)-C6 fungal-type DNA-binding domain"/>
    <property type="match status" value="1"/>
</dbReference>
<dbReference type="EMBL" id="JBFXLQ010000018">
    <property type="protein sequence ID" value="KAL2867464.1"/>
    <property type="molecule type" value="Genomic_DNA"/>
</dbReference>
<dbReference type="RefSeq" id="XP_070886443.1">
    <property type="nucleotide sequence ID" value="XM_071032873.1"/>
</dbReference>
<keyword evidence="4" id="KW-0238">DNA-binding</keyword>
<reference evidence="9 10" key="1">
    <citation type="submission" date="2024-07" db="EMBL/GenBank/DDBJ databases">
        <title>Section-level genome sequencing and comparative genomics of Aspergillus sections Usti and Cavernicolus.</title>
        <authorList>
            <consortium name="Lawrence Berkeley National Laboratory"/>
            <person name="Nybo J.L."/>
            <person name="Vesth T.C."/>
            <person name="Theobald S."/>
            <person name="Frisvad J.C."/>
            <person name="Larsen T.O."/>
            <person name="Kjaerboelling I."/>
            <person name="Rothschild-Mancinelli K."/>
            <person name="Lyhne E.K."/>
            <person name="Kogle M.E."/>
            <person name="Barry K."/>
            <person name="Clum A."/>
            <person name="Na H."/>
            <person name="Ledsgaard L."/>
            <person name="Lin J."/>
            <person name="Lipzen A."/>
            <person name="Kuo A."/>
            <person name="Riley R."/>
            <person name="Mondo S."/>
            <person name="Labutti K."/>
            <person name="Haridas S."/>
            <person name="Pangalinan J."/>
            <person name="Salamov A.A."/>
            <person name="Simmons B.A."/>
            <person name="Magnuson J.K."/>
            <person name="Chen J."/>
            <person name="Drula E."/>
            <person name="Henrissat B."/>
            <person name="Wiebenga A."/>
            <person name="Lubbers R.J."/>
            <person name="Gomes A.C."/>
            <person name="Macurrencykelacurrency M.R."/>
            <person name="Stajich J."/>
            <person name="Grigoriev I.V."/>
            <person name="Mortensen U.H."/>
            <person name="De Vries R.P."/>
            <person name="Baker S.E."/>
            <person name="Andersen M.R."/>
        </authorList>
    </citation>
    <scope>NUCLEOTIDE SEQUENCE [LARGE SCALE GENOMIC DNA]</scope>
    <source>
        <strain evidence="9 10">CBS 449.75</strain>
    </source>
</reference>